<evidence type="ECO:0000313" key="3">
    <source>
        <dbReference type="Proteomes" id="UP000054683"/>
    </source>
</evidence>
<evidence type="ECO:0000313" key="2">
    <source>
        <dbReference type="EMBL" id="SAL10310.1"/>
    </source>
</evidence>
<sequence length="72" mass="7483">MAKAWVAPGHCAAEASAGQTAGRSLGVVPNPYCKPQCDRPALVRAMPRRDNARAGQSPLPTLLPVFPDGSVT</sequence>
<feature type="region of interest" description="Disordered" evidence="1">
    <location>
        <begin position="49"/>
        <end position="72"/>
    </location>
</feature>
<evidence type="ECO:0000256" key="1">
    <source>
        <dbReference type="SAM" id="MobiDB-lite"/>
    </source>
</evidence>
<protein>
    <submittedName>
        <fullName evidence="2">Uncharacterized protein</fullName>
    </submittedName>
</protein>
<gene>
    <name evidence="2" type="ORF">AWB69_00156</name>
</gene>
<reference evidence="2 3" key="1">
    <citation type="submission" date="2016-01" db="EMBL/GenBank/DDBJ databases">
        <authorList>
            <person name="Oliw E.H."/>
        </authorList>
    </citation>
    <scope>NUCLEOTIDE SEQUENCE [LARGE SCALE GENOMIC DNA]</scope>
    <source>
        <strain evidence="2">LMG 27134</strain>
    </source>
</reference>
<dbReference type="EMBL" id="FCOK02000001">
    <property type="protein sequence ID" value="SAL10310.1"/>
    <property type="molecule type" value="Genomic_DNA"/>
</dbReference>
<accession>A0A158EUG7</accession>
<proteinExistence type="predicted"/>
<organism evidence="2 3">
    <name type="scientific">Caballeronia udeis</name>
    <dbReference type="NCBI Taxonomy" id="1232866"/>
    <lineage>
        <taxon>Bacteria</taxon>
        <taxon>Pseudomonadati</taxon>
        <taxon>Pseudomonadota</taxon>
        <taxon>Betaproteobacteria</taxon>
        <taxon>Burkholderiales</taxon>
        <taxon>Burkholderiaceae</taxon>
        <taxon>Caballeronia</taxon>
    </lineage>
</organism>
<dbReference type="Proteomes" id="UP000054683">
    <property type="component" value="Unassembled WGS sequence"/>
</dbReference>
<name>A0A158EUG7_9BURK</name>
<dbReference type="AlphaFoldDB" id="A0A158EUG7"/>